<dbReference type="NCBIfam" id="TIGR00154">
    <property type="entry name" value="ispE"/>
    <property type="match status" value="1"/>
</dbReference>
<dbReference type="HAMAP" id="MF_00061">
    <property type="entry name" value="IspE"/>
    <property type="match status" value="1"/>
</dbReference>
<dbReference type="EMBL" id="JAUZQE010000002">
    <property type="protein sequence ID" value="MDR4124604.1"/>
    <property type="molecule type" value="Genomic_DNA"/>
</dbReference>
<dbReference type="GO" id="GO:0050515">
    <property type="term" value="F:4-(cytidine 5'-diphospho)-2-C-methyl-D-erythritol kinase activity"/>
    <property type="evidence" value="ECO:0007669"/>
    <property type="project" value="UniProtKB-EC"/>
</dbReference>
<dbReference type="Gene3D" id="3.30.230.10">
    <property type="match status" value="1"/>
</dbReference>
<name>A0ABU1D2F5_9BURK</name>
<feature type="domain" description="GHMP kinase C-terminal" evidence="12">
    <location>
        <begin position="217"/>
        <end position="277"/>
    </location>
</feature>
<evidence type="ECO:0000256" key="4">
    <source>
        <dbReference type="ARBA" id="ARBA00022679"/>
    </source>
</evidence>
<evidence type="ECO:0000256" key="3">
    <source>
        <dbReference type="ARBA" id="ARBA00017473"/>
    </source>
</evidence>
<dbReference type="Proteomes" id="UP001232156">
    <property type="component" value="Unassembled WGS sequence"/>
</dbReference>
<comment type="similarity">
    <text evidence="1 10">Belongs to the GHMP kinase family. IspE subfamily.</text>
</comment>
<feature type="binding site" evidence="10">
    <location>
        <begin position="95"/>
        <end position="105"/>
    </location>
    <ligand>
        <name>ATP</name>
        <dbReference type="ChEBI" id="CHEBI:30616"/>
    </ligand>
</feature>
<comment type="catalytic activity">
    <reaction evidence="10">
        <text>4-CDP-2-C-methyl-D-erythritol + ATP = 4-CDP-2-C-methyl-D-erythritol 2-phosphate + ADP + H(+)</text>
        <dbReference type="Rhea" id="RHEA:18437"/>
        <dbReference type="ChEBI" id="CHEBI:15378"/>
        <dbReference type="ChEBI" id="CHEBI:30616"/>
        <dbReference type="ChEBI" id="CHEBI:57823"/>
        <dbReference type="ChEBI" id="CHEBI:57919"/>
        <dbReference type="ChEBI" id="CHEBI:456216"/>
        <dbReference type="EC" id="2.7.1.148"/>
    </reaction>
</comment>
<evidence type="ECO:0000313" key="14">
    <source>
        <dbReference type="Proteomes" id="UP001232156"/>
    </source>
</evidence>
<keyword evidence="4 10" id="KW-0808">Transferase</keyword>
<evidence type="ECO:0000256" key="8">
    <source>
        <dbReference type="ARBA" id="ARBA00023229"/>
    </source>
</evidence>
<dbReference type="InterPro" id="IPR004424">
    <property type="entry name" value="IspE"/>
</dbReference>
<dbReference type="PIRSF" id="PIRSF010376">
    <property type="entry name" value="IspE"/>
    <property type="match status" value="1"/>
</dbReference>
<sequence>MTLYDIPAPAKLNLFLHVTGRRPDGYHVLQTVFRFIDLCDHLHFDLRRDGRIEREGDTLPGLAPDDDLIVRAARALQQASGTPLGAQIRCVKNIPSGAGLGGGSSDAATTLIALNRLWNTGLSRDALMVLARPLGADVPIFIFGQPAFAQGRGDEFTEVALPERAYVVLRPHGSVSTAEIFSAPDLTRNTKPVIISVFAHWLASGAQEIDGLAGNSLFGRNDLEPVVLSRYESIRQMVCGLQKQGFRARMTGSGSCFFVEFNTQEQASRARQEISSKMLEGGYESAWVCPGLPQHPLRHW</sequence>
<evidence type="ECO:0000256" key="6">
    <source>
        <dbReference type="ARBA" id="ARBA00022777"/>
    </source>
</evidence>
<accession>A0ABU1D2F5</accession>
<dbReference type="InterPro" id="IPR006204">
    <property type="entry name" value="GHMP_kinase_N_dom"/>
</dbReference>
<reference evidence="13 14" key="1">
    <citation type="submission" date="2023-08" db="EMBL/GenBank/DDBJ databases">
        <title>Alcaligenaceae gen. nov., a novel taxon isolated from the sludge of Yixing Pesticide Factory.</title>
        <authorList>
            <person name="Ruan L."/>
        </authorList>
    </citation>
    <scope>NUCLEOTIDE SEQUENCE [LARGE SCALE GENOMIC DNA]</scope>
    <source>
        <strain evidence="13 14">LG-2</strain>
    </source>
</reference>
<proteinExistence type="inferred from homology"/>
<dbReference type="Pfam" id="PF08544">
    <property type="entry name" value="GHMP_kinases_C"/>
    <property type="match status" value="1"/>
</dbReference>
<evidence type="ECO:0000259" key="12">
    <source>
        <dbReference type="Pfam" id="PF08544"/>
    </source>
</evidence>
<dbReference type="PANTHER" id="PTHR43527:SF2">
    <property type="entry name" value="4-DIPHOSPHOCYTIDYL-2-C-METHYL-D-ERYTHRITOL KINASE, CHLOROPLASTIC"/>
    <property type="match status" value="1"/>
</dbReference>
<dbReference type="PANTHER" id="PTHR43527">
    <property type="entry name" value="4-DIPHOSPHOCYTIDYL-2-C-METHYL-D-ERYTHRITOL KINASE, CHLOROPLASTIC"/>
    <property type="match status" value="1"/>
</dbReference>
<dbReference type="InterPro" id="IPR014721">
    <property type="entry name" value="Ribsml_uS5_D2-typ_fold_subgr"/>
</dbReference>
<evidence type="ECO:0000256" key="1">
    <source>
        <dbReference type="ARBA" id="ARBA00009684"/>
    </source>
</evidence>
<dbReference type="SUPFAM" id="SSF54211">
    <property type="entry name" value="Ribosomal protein S5 domain 2-like"/>
    <property type="match status" value="1"/>
</dbReference>
<evidence type="ECO:0000256" key="2">
    <source>
        <dbReference type="ARBA" id="ARBA00012052"/>
    </source>
</evidence>
<dbReference type="Pfam" id="PF00288">
    <property type="entry name" value="GHMP_kinases_N"/>
    <property type="match status" value="1"/>
</dbReference>
<dbReference type="RefSeq" id="WP_347286240.1">
    <property type="nucleotide sequence ID" value="NZ_JAUZQE010000002.1"/>
</dbReference>
<comment type="function">
    <text evidence="10">Catalyzes the phosphorylation of the position 2 hydroxy group of 4-diphosphocytidyl-2C-methyl-D-erythritol.</text>
</comment>
<feature type="active site" evidence="10">
    <location>
        <position position="11"/>
    </location>
</feature>
<dbReference type="EC" id="2.7.1.148" evidence="2 10"/>
<keyword evidence="8 10" id="KW-0414">Isoprene biosynthesis</keyword>
<evidence type="ECO:0000313" key="13">
    <source>
        <dbReference type="EMBL" id="MDR4124604.1"/>
    </source>
</evidence>
<evidence type="ECO:0000256" key="7">
    <source>
        <dbReference type="ARBA" id="ARBA00022840"/>
    </source>
</evidence>
<keyword evidence="7 10" id="KW-0067">ATP-binding</keyword>
<gene>
    <name evidence="10 13" type="primary">ispE</name>
    <name evidence="13" type="ORF">Q8947_01215</name>
</gene>
<feature type="active site" evidence="10">
    <location>
        <position position="137"/>
    </location>
</feature>
<comment type="caution">
    <text evidence="13">The sequence shown here is derived from an EMBL/GenBank/DDBJ whole genome shotgun (WGS) entry which is preliminary data.</text>
</comment>
<feature type="domain" description="GHMP kinase N-terminal" evidence="11">
    <location>
        <begin position="68"/>
        <end position="145"/>
    </location>
</feature>
<evidence type="ECO:0000256" key="5">
    <source>
        <dbReference type="ARBA" id="ARBA00022741"/>
    </source>
</evidence>
<keyword evidence="5 10" id="KW-0547">Nucleotide-binding</keyword>
<evidence type="ECO:0000256" key="10">
    <source>
        <dbReference type="HAMAP-Rule" id="MF_00061"/>
    </source>
</evidence>
<keyword evidence="6 10" id="KW-0418">Kinase</keyword>
<evidence type="ECO:0000256" key="9">
    <source>
        <dbReference type="ARBA" id="ARBA00032554"/>
    </source>
</evidence>
<dbReference type="InterPro" id="IPR036554">
    <property type="entry name" value="GHMP_kinase_C_sf"/>
</dbReference>
<organism evidence="13 14">
    <name type="scientific">Yanghanlia caeni</name>
    <dbReference type="NCBI Taxonomy" id="3064283"/>
    <lineage>
        <taxon>Bacteria</taxon>
        <taxon>Pseudomonadati</taxon>
        <taxon>Pseudomonadota</taxon>
        <taxon>Betaproteobacteria</taxon>
        <taxon>Burkholderiales</taxon>
        <taxon>Alcaligenaceae</taxon>
        <taxon>Yanghanlia</taxon>
    </lineage>
</organism>
<dbReference type="SUPFAM" id="SSF55060">
    <property type="entry name" value="GHMP Kinase, C-terminal domain"/>
    <property type="match status" value="1"/>
</dbReference>
<evidence type="ECO:0000259" key="11">
    <source>
        <dbReference type="Pfam" id="PF00288"/>
    </source>
</evidence>
<dbReference type="Gene3D" id="3.30.70.890">
    <property type="entry name" value="GHMP kinase, C-terminal domain"/>
    <property type="match status" value="1"/>
</dbReference>
<keyword evidence="14" id="KW-1185">Reference proteome</keyword>
<protein>
    <recommendedName>
        <fullName evidence="3 10">4-diphosphocytidyl-2-C-methyl-D-erythritol kinase</fullName>
        <shortName evidence="10">CMK</shortName>
        <ecNumber evidence="2 10">2.7.1.148</ecNumber>
    </recommendedName>
    <alternativeName>
        <fullName evidence="9 10">4-(cytidine-5'-diphospho)-2-C-methyl-D-erythritol kinase</fullName>
    </alternativeName>
</protein>
<dbReference type="InterPro" id="IPR013750">
    <property type="entry name" value="GHMP_kinase_C_dom"/>
</dbReference>
<dbReference type="InterPro" id="IPR020568">
    <property type="entry name" value="Ribosomal_Su5_D2-typ_SF"/>
</dbReference>
<comment type="pathway">
    <text evidence="10">Isoprenoid biosynthesis; isopentenyl diphosphate biosynthesis via DXP pathway; isopentenyl diphosphate from 1-deoxy-D-xylulose 5-phosphate: step 3/6.</text>
</comment>